<dbReference type="Proteomes" id="UP001256827">
    <property type="component" value="Chromosome"/>
</dbReference>
<gene>
    <name evidence="6" type="ORF">RGB73_11125</name>
</gene>
<evidence type="ECO:0000256" key="2">
    <source>
        <dbReference type="ARBA" id="ARBA00022448"/>
    </source>
</evidence>
<dbReference type="Pfam" id="PF08352">
    <property type="entry name" value="oligo_HPY"/>
    <property type="match status" value="1"/>
</dbReference>
<name>A0ABY9T9P4_BREBE</name>
<dbReference type="Gene3D" id="3.40.50.300">
    <property type="entry name" value="P-loop containing nucleotide triphosphate hydrolases"/>
    <property type="match status" value="1"/>
</dbReference>
<dbReference type="NCBIfam" id="NF008453">
    <property type="entry name" value="PRK11308.1"/>
    <property type="match status" value="1"/>
</dbReference>
<protein>
    <submittedName>
        <fullName evidence="6">Dipeptide ABC transporter ATP-binding protein</fullName>
    </submittedName>
</protein>
<keyword evidence="2" id="KW-0813">Transport</keyword>
<keyword evidence="7" id="KW-1185">Reference proteome</keyword>
<dbReference type="PROSITE" id="PS00211">
    <property type="entry name" value="ABC_TRANSPORTER_1"/>
    <property type="match status" value="1"/>
</dbReference>
<dbReference type="Pfam" id="PF00005">
    <property type="entry name" value="ABC_tran"/>
    <property type="match status" value="1"/>
</dbReference>
<evidence type="ECO:0000313" key="7">
    <source>
        <dbReference type="Proteomes" id="UP001256827"/>
    </source>
</evidence>
<dbReference type="EMBL" id="CP134050">
    <property type="protein sequence ID" value="WNC16839.1"/>
    <property type="molecule type" value="Genomic_DNA"/>
</dbReference>
<accession>A0ABY9T9P4</accession>
<dbReference type="NCBIfam" id="TIGR01727">
    <property type="entry name" value="oligo_HPY"/>
    <property type="match status" value="1"/>
</dbReference>
<dbReference type="PROSITE" id="PS50893">
    <property type="entry name" value="ABC_TRANSPORTER_2"/>
    <property type="match status" value="1"/>
</dbReference>
<dbReference type="InterPro" id="IPR013563">
    <property type="entry name" value="Oligopep_ABC_C"/>
</dbReference>
<sequence length="323" mass="35654">MTEELLVVKNLKKYYPITGGVLGGEVGVVKAVDDVSFSVKRGETLGLVGESGCGKSTTGRSLLRLIEPTEGEVHFDGVNVTSLSADQMRKMRRDMQIVFQDPFASLNPRHNIEKILEEPLIVHGIGTAAERKKKVQEMLEVVGLSSYHARRYPHQFSGGQRQRIGIARALMLNPKLIVADEPVSALDVSIQSQVLNLMQDLQRELGLTYLFIAHDLSVVRHISDRVGVMYLGRIVELASSRQLYSTPLHPYTKALLSAVPTPDPDDVRERIILQGDVPSPANPPSGCTFHTRCPHVTDECRTVRPAFQDVGGGHFVACHLYKS</sequence>
<dbReference type="RefSeq" id="WP_310771872.1">
    <property type="nucleotide sequence ID" value="NZ_CP134050.1"/>
</dbReference>
<dbReference type="InterPro" id="IPR050319">
    <property type="entry name" value="ABC_transp_ATP-bind"/>
</dbReference>
<evidence type="ECO:0000256" key="3">
    <source>
        <dbReference type="ARBA" id="ARBA00022741"/>
    </source>
</evidence>
<dbReference type="GO" id="GO:0005524">
    <property type="term" value="F:ATP binding"/>
    <property type="evidence" value="ECO:0007669"/>
    <property type="project" value="UniProtKB-KW"/>
</dbReference>
<evidence type="ECO:0000256" key="4">
    <source>
        <dbReference type="ARBA" id="ARBA00022840"/>
    </source>
</evidence>
<dbReference type="InterPro" id="IPR003593">
    <property type="entry name" value="AAA+_ATPase"/>
</dbReference>
<keyword evidence="3" id="KW-0547">Nucleotide-binding</keyword>
<dbReference type="PANTHER" id="PTHR43776">
    <property type="entry name" value="TRANSPORT ATP-BINDING PROTEIN"/>
    <property type="match status" value="1"/>
</dbReference>
<dbReference type="SUPFAM" id="SSF52540">
    <property type="entry name" value="P-loop containing nucleoside triphosphate hydrolases"/>
    <property type="match status" value="1"/>
</dbReference>
<evidence type="ECO:0000256" key="1">
    <source>
        <dbReference type="ARBA" id="ARBA00005417"/>
    </source>
</evidence>
<feature type="domain" description="ABC transporter" evidence="5">
    <location>
        <begin position="6"/>
        <end position="256"/>
    </location>
</feature>
<evidence type="ECO:0000313" key="6">
    <source>
        <dbReference type="EMBL" id="WNC16839.1"/>
    </source>
</evidence>
<dbReference type="InterPro" id="IPR017871">
    <property type="entry name" value="ABC_transporter-like_CS"/>
</dbReference>
<dbReference type="PANTHER" id="PTHR43776:SF7">
    <property type="entry name" value="D,D-DIPEPTIDE TRANSPORT ATP-BINDING PROTEIN DDPF-RELATED"/>
    <property type="match status" value="1"/>
</dbReference>
<keyword evidence="4 6" id="KW-0067">ATP-binding</keyword>
<dbReference type="CDD" id="cd03257">
    <property type="entry name" value="ABC_NikE_OppD_transporters"/>
    <property type="match status" value="1"/>
</dbReference>
<organism evidence="6 7">
    <name type="scientific">Brevibacillus brevis</name>
    <name type="common">Bacillus brevis</name>
    <dbReference type="NCBI Taxonomy" id="1393"/>
    <lineage>
        <taxon>Bacteria</taxon>
        <taxon>Bacillati</taxon>
        <taxon>Bacillota</taxon>
        <taxon>Bacilli</taxon>
        <taxon>Bacillales</taxon>
        <taxon>Paenibacillaceae</taxon>
        <taxon>Brevibacillus</taxon>
    </lineage>
</organism>
<dbReference type="InterPro" id="IPR003439">
    <property type="entry name" value="ABC_transporter-like_ATP-bd"/>
</dbReference>
<dbReference type="InterPro" id="IPR027417">
    <property type="entry name" value="P-loop_NTPase"/>
</dbReference>
<proteinExistence type="inferred from homology"/>
<reference evidence="6 7" key="1">
    <citation type="submission" date="2023-09" db="EMBL/GenBank/DDBJ databases">
        <title>Complete Genome and Methylome dissection of Bacillus brevis NEB573 original source of BbsI restriction endonuclease.</title>
        <authorList>
            <person name="Fomenkov A."/>
            <person name="Roberts R.D."/>
        </authorList>
    </citation>
    <scope>NUCLEOTIDE SEQUENCE [LARGE SCALE GENOMIC DNA]</scope>
    <source>
        <strain evidence="6 7">NEB573</strain>
    </source>
</reference>
<evidence type="ECO:0000259" key="5">
    <source>
        <dbReference type="PROSITE" id="PS50893"/>
    </source>
</evidence>
<dbReference type="SMART" id="SM00382">
    <property type="entry name" value="AAA"/>
    <property type="match status" value="1"/>
</dbReference>
<comment type="similarity">
    <text evidence="1">Belongs to the ABC transporter superfamily.</text>
</comment>